<evidence type="ECO:0000313" key="2">
    <source>
        <dbReference type="EMBL" id="CAK7935286.1"/>
    </source>
</evidence>
<dbReference type="AlphaFoldDB" id="A0AAV1UKV9"/>
<dbReference type="Proteomes" id="UP001162060">
    <property type="component" value="Unassembled WGS sequence"/>
</dbReference>
<feature type="region of interest" description="Disordered" evidence="1">
    <location>
        <begin position="251"/>
        <end position="277"/>
    </location>
</feature>
<sequence>MTSTSPVAQPESIVSALASDSAQHVLEFPPQASDDDFAKALETNYQSKKLRAACTQLGLNPRADPMMDHKNGYIKLLTQYRRALQRGEVFSGYPQKPTTKRTISLRTRGGSSRAKHYGFRLINVVFSRGFIGRIHESGILLLLRGKEVKKGTDGRSEYWKDVATAYTTEDAEYDQITGSSGRYDGIDPTLAPQYSSVKLCSIWKDITARYKASLARWKQLRTSDDVGFADFCSDLDVVYLYEKLQMEMDQVDSEELRPSKRARTGDGVEERETDGADAVNLDAEERMMERGNLSEPSETSQTLSRCAAMRQFVPANNEGRSRLGTYDGVIYSSQAVRDTTSAIEALKRSSFDRTVIAQAEESMEALVQVWLRELAKVRQSGAR</sequence>
<accession>A0AAV1UKV9</accession>
<evidence type="ECO:0000313" key="3">
    <source>
        <dbReference type="Proteomes" id="UP001162060"/>
    </source>
</evidence>
<dbReference type="EMBL" id="CAKLBY020000221">
    <property type="protein sequence ID" value="CAK7935286.1"/>
    <property type="molecule type" value="Genomic_DNA"/>
</dbReference>
<feature type="compositionally biased region" description="Basic and acidic residues" evidence="1">
    <location>
        <begin position="254"/>
        <end position="274"/>
    </location>
</feature>
<protein>
    <submittedName>
        <fullName evidence="2">Uncharacterized protein</fullName>
    </submittedName>
</protein>
<comment type="caution">
    <text evidence="2">The sequence shown here is derived from an EMBL/GenBank/DDBJ whole genome shotgun (WGS) entry which is preliminary data.</text>
</comment>
<gene>
    <name evidence="2" type="ORF">PM001_LOCUS20436</name>
</gene>
<reference evidence="2" key="1">
    <citation type="submission" date="2024-01" db="EMBL/GenBank/DDBJ databases">
        <authorList>
            <person name="Webb A."/>
        </authorList>
    </citation>
    <scope>NUCLEOTIDE SEQUENCE</scope>
    <source>
        <strain evidence="2">Pm1</strain>
    </source>
</reference>
<evidence type="ECO:0000256" key="1">
    <source>
        <dbReference type="SAM" id="MobiDB-lite"/>
    </source>
</evidence>
<organism evidence="2 3">
    <name type="scientific">Peronospora matthiolae</name>
    <dbReference type="NCBI Taxonomy" id="2874970"/>
    <lineage>
        <taxon>Eukaryota</taxon>
        <taxon>Sar</taxon>
        <taxon>Stramenopiles</taxon>
        <taxon>Oomycota</taxon>
        <taxon>Peronosporomycetes</taxon>
        <taxon>Peronosporales</taxon>
        <taxon>Peronosporaceae</taxon>
        <taxon>Peronospora</taxon>
    </lineage>
</organism>
<proteinExistence type="predicted"/>
<name>A0AAV1UKV9_9STRA</name>